<gene>
    <name evidence="2" type="ORF">CZ787_07260</name>
</gene>
<name>A0A1R4HWW9_9GAMM</name>
<evidence type="ECO:0000256" key="1">
    <source>
        <dbReference type="SAM" id="Phobius"/>
    </source>
</evidence>
<dbReference type="AlphaFoldDB" id="A0A1R4HWW9"/>
<organism evidence="2 3">
    <name type="scientific">Halomonas citrativorans</name>
    <dbReference type="NCBI Taxonomy" id="2742612"/>
    <lineage>
        <taxon>Bacteria</taxon>
        <taxon>Pseudomonadati</taxon>
        <taxon>Pseudomonadota</taxon>
        <taxon>Gammaproteobacteria</taxon>
        <taxon>Oceanospirillales</taxon>
        <taxon>Halomonadaceae</taxon>
        <taxon>Halomonas</taxon>
    </lineage>
</organism>
<keyword evidence="1" id="KW-0812">Transmembrane</keyword>
<keyword evidence="1" id="KW-1133">Transmembrane helix</keyword>
<dbReference type="EMBL" id="FUKM01000028">
    <property type="protein sequence ID" value="SJN12050.1"/>
    <property type="molecule type" value="Genomic_DNA"/>
</dbReference>
<evidence type="ECO:0000313" key="3">
    <source>
        <dbReference type="Proteomes" id="UP000196331"/>
    </source>
</evidence>
<proteinExistence type="predicted"/>
<dbReference type="Proteomes" id="UP000196331">
    <property type="component" value="Unassembled WGS sequence"/>
</dbReference>
<reference evidence="2 3" key="1">
    <citation type="submission" date="2017-02" db="EMBL/GenBank/DDBJ databases">
        <authorList>
            <person name="Dridi B."/>
        </authorList>
    </citation>
    <scope>NUCLEOTIDE SEQUENCE [LARGE SCALE GENOMIC DNA]</scope>
    <source>
        <strain evidence="2 3">JB380</strain>
    </source>
</reference>
<accession>A0A1R4HWW9</accession>
<feature type="transmembrane region" description="Helical" evidence="1">
    <location>
        <begin position="28"/>
        <end position="49"/>
    </location>
</feature>
<protein>
    <submittedName>
        <fullName evidence="2">Uncharacterized protein</fullName>
    </submittedName>
</protein>
<sequence length="54" mass="6194">MAFSLYYGLAWLVYRFGHRVLLLWKRHALFTSLIGGVIVLLVALGLQALTRLMM</sequence>
<evidence type="ECO:0000313" key="2">
    <source>
        <dbReference type="EMBL" id="SJN12050.1"/>
    </source>
</evidence>
<keyword evidence="1" id="KW-0472">Membrane</keyword>
<comment type="caution">
    <text evidence="2">The sequence shown here is derived from an EMBL/GenBank/DDBJ whole genome shotgun (WGS) entry which is preliminary data.</text>
</comment>